<dbReference type="AlphaFoldDB" id="A0A7C3VSZ5"/>
<sequence length="157" mass="17002">MPARSHQFTITALGAAALVIGCTNAKVSQCHKLIQGINHGVQAIADVELNRSTTALQIGTALDTTTKKLEKLPLKDEKLQAFRRRFVIVFTALSQAFSEIGEAMSLVEIAQPNQAGITTTHTAKTKVETTSKSIKKISKDADKLAAEINTYCQFSQD</sequence>
<organism evidence="1">
    <name type="scientific">Planktothricoides sp. SpSt-374</name>
    <dbReference type="NCBI Taxonomy" id="2282167"/>
    <lineage>
        <taxon>Bacteria</taxon>
        <taxon>Bacillati</taxon>
        <taxon>Cyanobacteriota</taxon>
        <taxon>Cyanophyceae</taxon>
        <taxon>Oscillatoriophycideae</taxon>
        <taxon>Oscillatoriales</taxon>
        <taxon>Oscillatoriaceae</taxon>
        <taxon>Planktothricoides</taxon>
    </lineage>
</organism>
<proteinExistence type="predicted"/>
<evidence type="ECO:0008006" key="2">
    <source>
        <dbReference type="Google" id="ProtNLM"/>
    </source>
</evidence>
<comment type="caution">
    <text evidence="1">The sequence shown here is derived from an EMBL/GenBank/DDBJ whole genome shotgun (WGS) entry which is preliminary data.</text>
</comment>
<dbReference type="PROSITE" id="PS51257">
    <property type="entry name" value="PROKAR_LIPOPROTEIN"/>
    <property type="match status" value="1"/>
</dbReference>
<gene>
    <name evidence="1" type="ORF">ENR15_11450</name>
</gene>
<reference evidence="1" key="1">
    <citation type="journal article" date="2020" name="mSystems">
        <title>Genome- and Community-Level Interaction Insights into Carbon Utilization and Element Cycling Functions of Hydrothermarchaeota in Hydrothermal Sediment.</title>
        <authorList>
            <person name="Zhou Z."/>
            <person name="Liu Y."/>
            <person name="Xu W."/>
            <person name="Pan J."/>
            <person name="Luo Z.H."/>
            <person name="Li M."/>
        </authorList>
    </citation>
    <scope>NUCLEOTIDE SEQUENCE [LARGE SCALE GENOMIC DNA]</scope>
    <source>
        <strain evidence="1">SpSt-374</strain>
    </source>
</reference>
<name>A0A7C3VSZ5_9CYAN</name>
<dbReference type="EMBL" id="DSPX01000118">
    <property type="protein sequence ID" value="HGG01235.1"/>
    <property type="molecule type" value="Genomic_DNA"/>
</dbReference>
<evidence type="ECO:0000313" key="1">
    <source>
        <dbReference type="EMBL" id="HGG01235.1"/>
    </source>
</evidence>
<accession>A0A7C3VSZ5</accession>
<protein>
    <recommendedName>
        <fullName evidence="2">Chemotaxis protein</fullName>
    </recommendedName>
</protein>